<dbReference type="PANTHER" id="PTHR46564">
    <property type="entry name" value="TRANSPOSASE"/>
    <property type="match status" value="1"/>
</dbReference>
<dbReference type="SUPFAM" id="SSF46689">
    <property type="entry name" value="Homeodomain-like"/>
    <property type="match status" value="1"/>
</dbReference>
<dbReference type="GO" id="GO:0003676">
    <property type="term" value="F:nucleic acid binding"/>
    <property type="evidence" value="ECO:0007669"/>
    <property type="project" value="InterPro"/>
</dbReference>
<feature type="domain" description="Tc1-like transposase DDE" evidence="1">
    <location>
        <begin position="123"/>
        <end position="260"/>
    </location>
</feature>
<accession>A0A0C2N4W5</accession>
<protein>
    <recommendedName>
        <fullName evidence="1">Tc1-like transposase DDE domain-containing protein</fullName>
    </recommendedName>
</protein>
<dbReference type="PANTHER" id="PTHR46564:SF1">
    <property type="entry name" value="TRANSPOSASE"/>
    <property type="match status" value="1"/>
</dbReference>
<dbReference type="InterPro" id="IPR036397">
    <property type="entry name" value="RNaseH_sf"/>
</dbReference>
<evidence type="ECO:0000259" key="1">
    <source>
        <dbReference type="Pfam" id="PF13358"/>
    </source>
</evidence>
<dbReference type="EMBL" id="JWZT01000332">
    <property type="protein sequence ID" value="KII74661.1"/>
    <property type="molecule type" value="Genomic_DNA"/>
</dbReference>
<dbReference type="Gene3D" id="3.30.420.10">
    <property type="entry name" value="Ribonuclease H-like superfamily/Ribonuclease H"/>
    <property type="match status" value="1"/>
</dbReference>
<gene>
    <name evidence="2" type="ORF">RF11_00741</name>
</gene>
<dbReference type="Proteomes" id="UP000031668">
    <property type="component" value="Unassembled WGS sequence"/>
</dbReference>
<dbReference type="NCBIfam" id="NF033545">
    <property type="entry name" value="transpos_IS630"/>
    <property type="match status" value="1"/>
</dbReference>
<evidence type="ECO:0000313" key="3">
    <source>
        <dbReference type="Proteomes" id="UP000031668"/>
    </source>
</evidence>
<name>A0A0C2N4W5_THEKT</name>
<keyword evidence="3" id="KW-1185">Reference proteome</keyword>
<dbReference type="Pfam" id="PF13358">
    <property type="entry name" value="DDE_3"/>
    <property type="match status" value="1"/>
</dbReference>
<reference evidence="2 3" key="1">
    <citation type="journal article" date="2014" name="Genome Biol. Evol.">
        <title>The genome of the myxosporean Thelohanellus kitauei shows adaptations to nutrient acquisition within its fish host.</title>
        <authorList>
            <person name="Yang Y."/>
            <person name="Xiong J."/>
            <person name="Zhou Z."/>
            <person name="Huo F."/>
            <person name="Miao W."/>
            <person name="Ran C."/>
            <person name="Liu Y."/>
            <person name="Zhang J."/>
            <person name="Feng J."/>
            <person name="Wang M."/>
            <person name="Wang M."/>
            <person name="Wang L."/>
            <person name="Yao B."/>
        </authorList>
    </citation>
    <scope>NUCLEOTIDE SEQUENCE [LARGE SCALE GENOMIC DNA]</scope>
    <source>
        <strain evidence="2">Wuqing</strain>
    </source>
</reference>
<dbReference type="InterPro" id="IPR047655">
    <property type="entry name" value="Transpos_IS630-like"/>
</dbReference>
<comment type="caution">
    <text evidence="2">The sequence shown here is derived from an EMBL/GenBank/DDBJ whole genome shotgun (WGS) entry which is preliminary data.</text>
</comment>
<dbReference type="OrthoDB" id="5977738at2759"/>
<proteinExistence type="predicted"/>
<sequence>MFDVDLSTIHRIWREYQISGKITKAPKGRDRAKSLNNSQESILCYIVEDDCSLTLENLSDRFFNAKNIRISKNTVARYLKEYNYSFKKIKFIPERRNIASTIRERHDYVIKYLEYSASNRFFLFIDETGVNVSMRRNYGLATGGNPTEKIKNIKSKNRTVCSAISRTWIMFYKVSERAFSNDLYIDFLSNLMNILNEKQLKNVVFIMDDVPFHIRASIKSLITAWGHEVFYLPPYSPFLNPIENMFSQWKSIVRSFRPNSQNDLINQIQTATNVITAQNLTNNFEHMEKYFPDCL</sequence>
<organism evidence="2 3">
    <name type="scientific">Thelohanellus kitauei</name>
    <name type="common">Myxosporean</name>
    <dbReference type="NCBI Taxonomy" id="669202"/>
    <lineage>
        <taxon>Eukaryota</taxon>
        <taxon>Metazoa</taxon>
        <taxon>Cnidaria</taxon>
        <taxon>Myxozoa</taxon>
        <taxon>Myxosporea</taxon>
        <taxon>Bivalvulida</taxon>
        <taxon>Platysporina</taxon>
        <taxon>Myxobolidae</taxon>
        <taxon>Thelohanellus</taxon>
    </lineage>
</organism>
<dbReference type="InterPro" id="IPR009057">
    <property type="entry name" value="Homeodomain-like_sf"/>
</dbReference>
<evidence type="ECO:0000313" key="2">
    <source>
        <dbReference type="EMBL" id="KII74661.1"/>
    </source>
</evidence>
<dbReference type="AlphaFoldDB" id="A0A0C2N4W5"/>
<dbReference type="InterPro" id="IPR038717">
    <property type="entry name" value="Tc1-like_DDE_dom"/>
</dbReference>